<dbReference type="InterPro" id="IPR036236">
    <property type="entry name" value="Znf_C2H2_sf"/>
</dbReference>
<keyword evidence="4" id="KW-0862">Zinc</keyword>
<dbReference type="InParanoid" id="A0A2P5CWU3"/>
<keyword evidence="5" id="KW-0805">Transcription regulation</keyword>
<gene>
    <name evidence="11" type="primary">TorZnF25</name>
    <name evidence="11" type="ORF">TorRG33x02_270520</name>
</gene>
<dbReference type="OrthoDB" id="1708403at2759"/>
<evidence type="ECO:0000256" key="2">
    <source>
        <dbReference type="ARBA" id="ARBA00022723"/>
    </source>
</evidence>
<keyword evidence="12" id="KW-1185">Reference proteome</keyword>
<dbReference type="GO" id="GO:0008270">
    <property type="term" value="F:zinc ion binding"/>
    <property type="evidence" value="ECO:0007669"/>
    <property type="project" value="UniProtKB-KW"/>
</dbReference>
<organism evidence="11 12">
    <name type="scientific">Trema orientale</name>
    <name type="common">Charcoal tree</name>
    <name type="synonym">Celtis orientalis</name>
    <dbReference type="NCBI Taxonomy" id="63057"/>
    <lineage>
        <taxon>Eukaryota</taxon>
        <taxon>Viridiplantae</taxon>
        <taxon>Streptophyta</taxon>
        <taxon>Embryophyta</taxon>
        <taxon>Tracheophyta</taxon>
        <taxon>Spermatophyta</taxon>
        <taxon>Magnoliopsida</taxon>
        <taxon>eudicotyledons</taxon>
        <taxon>Gunneridae</taxon>
        <taxon>Pentapetalae</taxon>
        <taxon>rosids</taxon>
        <taxon>fabids</taxon>
        <taxon>Rosales</taxon>
        <taxon>Cannabaceae</taxon>
        <taxon>Trema</taxon>
    </lineage>
</organism>
<evidence type="ECO:0000313" key="11">
    <source>
        <dbReference type="EMBL" id="PON65520.1"/>
    </source>
</evidence>
<feature type="region of interest" description="Disordered" evidence="9">
    <location>
        <begin position="36"/>
        <end position="78"/>
    </location>
</feature>
<evidence type="ECO:0000256" key="5">
    <source>
        <dbReference type="ARBA" id="ARBA00023015"/>
    </source>
</evidence>
<reference evidence="12" key="1">
    <citation type="submission" date="2016-06" db="EMBL/GenBank/DDBJ databases">
        <title>Parallel loss of symbiosis genes in relatives of nitrogen-fixing non-legume Parasponia.</title>
        <authorList>
            <person name="Van Velzen R."/>
            <person name="Holmer R."/>
            <person name="Bu F."/>
            <person name="Rutten L."/>
            <person name="Van Zeijl A."/>
            <person name="Liu W."/>
            <person name="Santuari L."/>
            <person name="Cao Q."/>
            <person name="Sharma T."/>
            <person name="Shen D."/>
            <person name="Roswanjaya Y."/>
            <person name="Wardhani T."/>
            <person name="Kalhor M.S."/>
            <person name="Jansen J."/>
            <person name="Van den Hoogen J."/>
            <person name="Gungor B."/>
            <person name="Hartog M."/>
            <person name="Hontelez J."/>
            <person name="Verver J."/>
            <person name="Yang W.-C."/>
            <person name="Schijlen E."/>
            <person name="Repin R."/>
            <person name="Schilthuizen M."/>
            <person name="Schranz E."/>
            <person name="Heidstra R."/>
            <person name="Miyata K."/>
            <person name="Fedorova E."/>
            <person name="Kohlen W."/>
            <person name="Bisseling T."/>
            <person name="Smit S."/>
            <person name="Geurts R."/>
        </authorList>
    </citation>
    <scope>NUCLEOTIDE SEQUENCE [LARGE SCALE GENOMIC DNA]</scope>
    <source>
        <strain evidence="12">cv. RG33-2</strain>
    </source>
</reference>
<name>A0A2P5CWU3_TREOI</name>
<evidence type="ECO:0000256" key="9">
    <source>
        <dbReference type="SAM" id="MobiDB-lite"/>
    </source>
</evidence>
<feature type="compositionally biased region" description="Low complexity" evidence="9">
    <location>
        <begin position="223"/>
        <end position="236"/>
    </location>
</feature>
<keyword evidence="7" id="KW-0539">Nucleus</keyword>
<evidence type="ECO:0000256" key="7">
    <source>
        <dbReference type="ARBA" id="ARBA00023242"/>
    </source>
</evidence>
<dbReference type="SUPFAM" id="SSF57667">
    <property type="entry name" value="beta-beta-alpha zinc fingers"/>
    <property type="match status" value="1"/>
</dbReference>
<evidence type="ECO:0000256" key="3">
    <source>
        <dbReference type="ARBA" id="ARBA00022771"/>
    </source>
</evidence>
<evidence type="ECO:0000256" key="8">
    <source>
        <dbReference type="PROSITE-ProRule" id="PRU00042"/>
    </source>
</evidence>
<dbReference type="GO" id="GO:0005634">
    <property type="term" value="C:nucleus"/>
    <property type="evidence" value="ECO:0007669"/>
    <property type="project" value="UniProtKB-SubCell"/>
</dbReference>
<dbReference type="PANTHER" id="PTHR45801">
    <property type="entry name" value="OS07G0101800 PROTEIN"/>
    <property type="match status" value="1"/>
</dbReference>
<dbReference type="InterPro" id="IPR052426">
    <property type="entry name" value="Plant_dev_regulator"/>
</dbReference>
<dbReference type="InterPro" id="IPR013087">
    <property type="entry name" value="Znf_C2H2_type"/>
</dbReference>
<evidence type="ECO:0000313" key="12">
    <source>
        <dbReference type="Proteomes" id="UP000237000"/>
    </source>
</evidence>
<evidence type="ECO:0000256" key="6">
    <source>
        <dbReference type="ARBA" id="ARBA00023163"/>
    </source>
</evidence>
<evidence type="ECO:0000259" key="10">
    <source>
        <dbReference type="PROSITE" id="PS50157"/>
    </source>
</evidence>
<keyword evidence="2" id="KW-0479">Metal-binding</keyword>
<dbReference type="AlphaFoldDB" id="A0A2P5CWU3"/>
<feature type="compositionally biased region" description="Low complexity" evidence="9">
    <location>
        <begin position="36"/>
        <end position="64"/>
    </location>
</feature>
<comment type="subcellular location">
    <subcellularLocation>
        <location evidence="1">Nucleus</location>
    </subcellularLocation>
</comment>
<feature type="compositionally biased region" description="Basic and acidic residues" evidence="9">
    <location>
        <begin position="261"/>
        <end position="285"/>
    </location>
</feature>
<dbReference type="Proteomes" id="UP000237000">
    <property type="component" value="Unassembled WGS sequence"/>
</dbReference>
<dbReference type="EMBL" id="JXTC01000319">
    <property type="protein sequence ID" value="PON65520.1"/>
    <property type="molecule type" value="Genomic_DNA"/>
</dbReference>
<dbReference type="PROSITE" id="PS00028">
    <property type="entry name" value="ZINC_FINGER_C2H2_1"/>
    <property type="match status" value="1"/>
</dbReference>
<dbReference type="STRING" id="63057.A0A2P5CWU3"/>
<proteinExistence type="predicted"/>
<dbReference type="PROSITE" id="PS50157">
    <property type="entry name" value="ZINC_FINGER_C2H2_2"/>
    <property type="match status" value="1"/>
</dbReference>
<keyword evidence="6" id="KW-0804">Transcription</keyword>
<accession>A0A2P5CWU3</accession>
<protein>
    <submittedName>
        <fullName evidence="11">Zinc finger transcription factor</fullName>
    </submittedName>
</protein>
<dbReference type="PANTHER" id="PTHR45801:SF5">
    <property type="entry name" value="OS05G0286100 PROTEIN"/>
    <property type="match status" value="1"/>
</dbReference>
<feature type="region of interest" description="Disordered" evidence="9">
    <location>
        <begin position="210"/>
        <end position="292"/>
    </location>
</feature>
<dbReference type="FunCoup" id="A0A2P5CWU3">
    <property type="interactions" value="115"/>
</dbReference>
<evidence type="ECO:0000256" key="1">
    <source>
        <dbReference type="ARBA" id="ARBA00004123"/>
    </source>
</evidence>
<keyword evidence="3 8" id="KW-0863">Zinc-finger</keyword>
<sequence length="292" mass="31844">MATELGLLSLTHLHKLAQSQDNQTQNQNQNQNHIQNNQDHHQLNPNTLTTPSTFTTTTSTAPTPWMWNPKAHHHNQEAEEDSWEVRAFAEDTGNVMGTTWPPRSYTCAFCRREFRSAQALGGHMNVHRRDRARLHQVMPPPNSIINHHHHATTASASSTSSSTSSFLIPAREFVAANGSSGGLCLVYPFPNPNYSAATFSSINPPTSTALNACTDHHQPSPSPSTLLSISPYLPGNLAGGGARPPGAGSTSTSNYFNAYPHRAEESSDHSSHHDENEELDLELRLGHGPTPS</sequence>
<feature type="domain" description="C2H2-type" evidence="10">
    <location>
        <begin position="105"/>
        <end position="132"/>
    </location>
</feature>
<comment type="caution">
    <text evidence="11">The sequence shown here is derived from an EMBL/GenBank/DDBJ whole genome shotgun (WGS) entry which is preliminary data.</text>
</comment>
<evidence type="ECO:0000256" key="4">
    <source>
        <dbReference type="ARBA" id="ARBA00022833"/>
    </source>
</evidence>